<evidence type="ECO:0000313" key="11">
    <source>
        <dbReference type="EMBL" id="MBF7126312.1"/>
    </source>
</evidence>
<keyword evidence="13" id="KW-1185">Reference proteome</keyword>
<dbReference type="PANTHER" id="PTHR32322">
    <property type="entry name" value="INNER MEMBRANE TRANSPORTER"/>
    <property type="match status" value="1"/>
</dbReference>
<evidence type="ECO:0000259" key="8">
    <source>
        <dbReference type="Pfam" id="PF00892"/>
    </source>
</evidence>
<reference evidence="10" key="3">
    <citation type="submission" date="2019-12" db="EMBL/GenBank/DDBJ databases">
        <title>SpeciesPrimer: A bioinformatics pipeline dedicated to the design of qPCR primers for the quantification of bacterial species.</title>
        <authorList>
            <person name="Dreier M."/>
            <person name="Berthoud H."/>
            <person name="Shani N."/>
            <person name="Wechsler D."/>
            <person name="Junier P."/>
        </authorList>
    </citation>
    <scope>NUCLEOTIDE SEQUENCE</scope>
    <source>
        <strain evidence="10">FAM13073</strain>
    </source>
</reference>
<protein>
    <submittedName>
        <fullName evidence="10">EamA family transporter</fullName>
    </submittedName>
    <submittedName>
        <fullName evidence="9">Putative transporter YdeD</fullName>
    </submittedName>
</protein>
<organism evidence="9 12">
    <name type="scientific">Pediococcus pentosaceus</name>
    <dbReference type="NCBI Taxonomy" id="1255"/>
    <lineage>
        <taxon>Bacteria</taxon>
        <taxon>Bacillati</taxon>
        <taxon>Bacillota</taxon>
        <taxon>Bacilli</taxon>
        <taxon>Lactobacillales</taxon>
        <taxon>Lactobacillaceae</taxon>
        <taxon>Pediococcus</taxon>
    </lineage>
</organism>
<dbReference type="GO" id="GO:0005886">
    <property type="term" value="C:plasma membrane"/>
    <property type="evidence" value="ECO:0007669"/>
    <property type="project" value="UniProtKB-SubCell"/>
</dbReference>
<evidence type="ECO:0000256" key="2">
    <source>
        <dbReference type="ARBA" id="ARBA00007362"/>
    </source>
</evidence>
<keyword evidence="4 7" id="KW-0812">Transmembrane</keyword>
<dbReference type="RefSeq" id="WP_060743578.1">
    <property type="nucleotide sequence ID" value="NZ_CP023655.1"/>
</dbReference>
<feature type="transmembrane region" description="Helical" evidence="7">
    <location>
        <begin position="37"/>
        <end position="58"/>
    </location>
</feature>
<dbReference type="Pfam" id="PF00892">
    <property type="entry name" value="EamA"/>
    <property type="match status" value="2"/>
</dbReference>
<feature type="transmembrane region" description="Helical" evidence="7">
    <location>
        <begin position="101"/>
        <end position="120"/>
    </location>
</feature>
<evidence type="ECO:0000313" key="10">
    <source>
        <dbReference type="EMBL" id="KAF0415219.1"/>
    </source>
</evidence>
<evidence type="ECO:0000256" key="4">
    <source>
        <dbReference type="ARBA" id="ARBA00022692"/>
    </source>
</evidence>
<dbReference type="InterPro" id="IPR050638">
    <property type="entry name" value="AA-Vitamin_Transporters"/>
</dbReference>
<dbReference type="EMBL" id="CP021474">
    <property type="protein sequence ID" value="ARW19560.1"/>
    <property type="molecule type" value="Genomic_DNA"/>
</dbReference>
<proteinExistence type="inferred from homology"/>
<dbReference type="PANTHER" id="PTHR32322:SF18">
    <property type="entry name" value="S-ADENOSYLMETHIONINE_S-ADENOSYLHOMOCYSTEINE TRANSPORTER"/>
    <property type="match status" value="1"/>
</dbReference>
<dbReference type="AlphaFoldDB" id="A0A1Y0VN50"/>
<dbReference type="Proteomes" id="UP000196118">
    <property type="component" value="Chromosome"/>
</dbReference>
<evidence type="ECO:0000313" key="13">
    <source>
        <dbReference type="Proteomes" id="UP000472573"/>
    </source>
</evidence>
<feature type="transmembrane region" description="Helical" evidence="7">
    <location>
        <begin position="219"/>
        <end position="238"/>
    </location>
</feature>
<feature type="transmembrane region" description="Helical" evidence="7">
    <location>
        <begin position="132"/>
        <end position="165"/>
    </location>
</feature>
<comment type="similarity">
    <text evidence="2">Belongs to the EamA transporter family.</text>
</comment>
<dbReference type="SUPFAM" id="SSF103481">
    <property type="entry name" value="Multidrug resistance efflux transporter EmrE"/>
    <property type="match status" value="2"/>
</dbReference>
<feature type="transmembrane region" description="Helical" evidence="7">
    <location>
        <begin position="74"/>
        <end position="95"/>
    </location>
</feature>
<keyword evidence="6 7" id="KW-0472">Membrane</keyword>
<evidence type="ECO:0000256" key="7">
    <source>
        <dbReference type="SAM" id="Phobius"/>
    </source>
</evidence>
<dbReference type="EMBL" id="WENB01000001">
    <property type="protein sequence ID" value="KAF0415219.1"/>
    <property type="molecule type" value="Genomic_DNA"/>
</dbReference>
<sequence>MNQNKTKGLLFAILGSVLWGGSGTAAQFVFHHQSIDPIWLVGVRLLTAGSLLIVYSFLKNGRKIFTIFYTKSNILWLILFALLGMVPSQLTYFLAIKFGNAATATILQFMGPLFIILALAVGSRTLPRRIDVISILVALIGTLLLVTKGNLGSLALAPLAVFWGLMAGVGQANYTLIPRRLLKNFDASLVTGWAMLIGSIPFAKIIITNRPASIDSASILLIVYIIVGGTMLSYLFYLSSLNYLKPDTTGMLSSFEPLTATLLSILLLGVHFGLAETIGGLLILTTAFLQALPTRKKIV</sequence>
<feature type="domain" description="EamA" evidence="8">
    <location>
        <begin position="160"/>
        <end position="289"/>
    </location>
</feature>
<feature type="transmembrane region" description="Helical" evidence="7">
    <location>
        <begin position="258"/>
        <end position="289"/>
    </location>
</feature>
<reference evidence="11" key="5">
    <citation type="submission" date="2020-11" db="EMBL/GenBank/DDBJ databases">
        <title>Antibiotic susceptibility profiles of Pediococcus pentosaceus from various origins and their implications for the safety assessment of strains with food-technology applications.</title>
        <authorList>
            <person name="Shani N."/>
            <person name="Oberhaensli S."/>
            <person name="Arias E."/>
        </authorList>
    </citation>
    <scope>NUCLEOTIDE SEQUENCE</scope>
    <source>
        <strain evidence="11">FAM 19164</strain>
    </source>
</reference>
<evidence type="ECO:0000313" key="12">
    <source>
        <dbReference type="Proteomes" id="UP000196118"/>
    </source>
</evidence>
<reference evidence="10" key="2">
    <citation type="submission" date="2019-10" db="EMBL/GenBank/DDBJ databases">
        <authorList>
            <person name="Irmler S."/>
            <person name="Berthoud H."/>
            <person name="Roetschi A."/>
            <person name="Arias E."/>
            <person name="Shani N."/>
            <person name="Wuethrich D."/>
            <person name="Bruggmann R."/>
        </authorList>
    </citation>
    <scope>NUCLEOTIDE SEQUENCE</scope>
    <source>
        <strain evidence="10">FAM13073</strain>
    </source>
</reference>
<dbReference type="InterPro" id="IPR037185">
    <property type="entry name" value="EmrE-like"/>
</dbReference>
<evidence type="ECO:0000256" key="3">
    <source>
        <dbReference type="ARBA" id="ARBA00022475"/>
    </source>
</evidence>
<name>A0A1Y0VN50_PEDPE</name>
<comment type="subcellular location">
    <subcellularLocation>
        <location evidence="1">Cell membrane</location>
        <topology evidence="1">Multi-pass membrane protein</topology>
    </subcellularLocation>
</comment>
<dbReference type="Proteomes" id="UP000743107">
    <property type="component" value="Unassembled WGS sequence"/>
</dbReference>
<keyword evidence="5 7" id="KW-1133">Transmembrane helix</keyword>
<gene>
    <name evidence="10" type="ORF">GBO79_02545</name>
    <name evidence="11" type="ORF">ITQ97_00475</name>
    <name evidence="9" type="ORF">S100892_00987</name>
</gene>
<dbReference type="InterPro" id="IPR000620">
    <property type="entry name" value="EamA_dom"/>
</dbReference>
<accession>A0A1Y0VN50</accession>
<evidence type="ECO:0000256" key="5">
    <source>
        <dbReference type="ARBA" id="ARBA00022989"/>
    </source>
</evidence>
<reference evidence="9 12" key="1">
    <citation type="submission" date="2017-05" db="EMBL/GenBank/DDBJ databases">
        <title>Genome sequence of Pediococcus pentosaceus strain SRCM100892.</title>
        <authorList>
            <person name="Cho S.H."/>
        </authorList>
    </citation>
    <scope>NUCLEOTIDE SEQUENCE [LARGE SCALE GENOMIC DNA]</scope>
    <source>
        <strain evidence="9 12">SRCM100892</strain>
    </source>
</reference>
<reference evidence="13" key="4">
    <citation type="submission" date="2020-03" db="EMBL/GenBank/DDBJ databases">
        <title>SpeciesPrimer: A bioinformatics pipeline dedicated to the design of qPCR primers for the quantification of bacterial species.</title>
        <authorList>
            <person name="Dreier M."/>
            <person name="Berthoud H."/>
            <person name="Shani N."/>
            <person name="Wechsler D."/>
            <person name="Junier P."/>
        </authorList>
    </citation>
    <scope>NUCLEOTIDE SEQUENCE [LARGE SCALE GENOMIC DNA]</scope>
    <source>
        <strain evidence="13">FAM13073</strain>
    </source>
</reference>
<evidence type="ECO:0000256" key="6">
    <source>
        <dbReference type="ARBA" id="ARBA00023136"/>
    </source>
</evidence>
<evidence type="ECO:0000313" key="9">
    <source>
        <dbReference type="EMBL" id="ARW19560.1"/>
    </source>
</evidence>
<feature type="transmembrane region" description="Helical" evidence="7">
    <location>
        <begin position="185"/>
        <end position="207"/>
    </location>
</feature>
<feature type="domain" description="EamA" evidence="8">
    <location>
        <begin position="7"/>
        <end position="146"/>
    </location>
</feature>
<dbReference type="Proteomes" id="UP000472573">
    <property type="component" value="Unassembled WGS sequence"/>
</dbReference>
<evidence type="ECO:0000256" key="1">
    <source>
        <dbReference type="ARBA" id="ARBA00004651"/>
    </source>
</evidence>
<keyword evidence="3" id="KW-1003">Cell membrane</keyword>
<dbReference type="EMBL" id="JADOFV010000001">
    <property type="protein sequence ID" value="MBF7126312.1"/>
    <property type="molecule type" value="Genomic_DNA"/>
</dbReference>